<reference evidence="6" key="1">
    <citation type="journal article" date="2013" name="Genetics">
        <title>The draft genome and transcriptome of Panagrellus redivivus are shaped by the harsh demands of a free-living lifestyle.</title>
        <authorList>
            <person name="Srinivasan J."/>
            <person name="Dillman A.R."/>
            <person name="Macchietto M.G."/>
            <person name="Heikkinen L."/>
            <person name="Lakso M."/>
            <person name="Fracchia K.M."/>
            <person name="Antoshechkin I."/>
            <person name="Mortazavi A."/>
            <person name="Wong G."/>
            <person name="Sternberg P.W."/>
        </authorList>
    </citation>
    <scope>NUCLEOTIDE SEQUENCE [LARGE SCALE GENOMIC DNA]</scope>
    <source>
        <strain evidence="6">MT8872</strain>
    </source>
</reference>
<dbReference type="InterPro" id="IPR045093">
    <property type="entry name" value="Cullin"/>
</dbReference>
<dbReference type="GO" id="GO:0019005">
    <property type="term" value="C:SCF ubiquitin ligase complex"/>
    <property type="evidence" value="ECO:0007669"/>
    <property type="project" value="UniProtKB-ARBA"/>
</dbReference>
<evidence type="ECO:0000259" key="5">
    <source>
        <dbReference type="Pfam" id="PF00888"/>
    </source>
</evidence>
<keyword evidence="2" id="KW-1017">Isopeptide bond</keyword>
<dbReference type="InterPro" id="IPR001373">
    <property type="entry name" value="Cullin_N"/>
</dbReference>
<evidence type="ECO:0000256" key="3">
    <source>
        <dbReference type="ARBA" id="ARBA00022786"/>
    </source>
</evidence>
<evidence type="ECO:0000313" key="6">
    <source>
        <dbReference type="Proteomes" id="UP000492821"/>
    </source>
</evidence>
<organism evidence="6 7">
    <name type="scientific">Panagrellus redivivus</name>
    <name type="common">Microworm</name>
    <dbReference type="NCBI Taxonomy" id="6233"/>
    <lineage>
        <taxon>Eukaryota</taxon>
        <taxon>Metazoa</taxon>
        <taxon>Ecdysozoa</taxon>
        <taxon>Nematoda</taxon>
        <taxon>Chromadorea</taxon>
        <taxon>Rhabditida</taxon>
        <taxon>Tylenchina</taxon>
        <taxon>Panagrolaimomorpha</taxon>
        <taxon>Panagrolaimoidea</taxon>
        <taxon>Panagrolaimidae</taxon>
        <taxon>Panagrellus</taxon>
    </lineage>
</organism>
<protein>
    <submittedName>
        <fullName evidence="7">Cullin domain-containing protein</fullName>
    </submittedName>
</protein>
<feature type="domain" description="Cullin N-terminal" evidence="5">
    <location>
        <begin position="5"/>
        <end position="150"/>
    </location>
</feature>
<dbReference type="Pfam" id="PF00888">
    <property type="entry name" value="Cullin"/>
    <property type="match status" value="1"/>
</dbReference>
<accession>A0A7E4VKS8</accession>
<name>A0A7E4VKS8_PANRE</name>
<dbReference type="Proteomes" id="UP000492821">
    <property type="component" value="Unassembled WGS sequence"/>
</dbReference>
<keyword evidence="3" id="KW-0833">Ubl conjugation pathway</keyword>
<dbReference type="FunFam" id="1.20.1310.10:FF:000029">
    <property type="entry name" value="Cullin homolog 1"/>
    <property type="match status" value="1"/>
</dbReference>
<keyword evidence="4" id="KW-0832">Ubl conjugation</keyword>
<dbReference type="Gene3D" id="1.20.1310.10">
    <property type="entry name" value="Cullin Repeats"/>
    <property type="match status" value="1"/>
</dbReference>
<evidence type="ECO:0000256" key="4">
    <source>
        <dbReference type="ARBA" id="ARBA00022843"/>
    </source>
</evidence>
<dbReference type="PANTHER" id="PTHR11932">
    <property type="entry name" value="CULLIN"/>
    <property type="match status" value="1"/>
</dbReference>
<keyword evidence="6" id="KW-1185">Reference proteome</keyword>
<comment type="similarity">
    <text evidence="1">Belongs to the cullin family.</text>
</comment>
<reference evidence="7" key="2">
    <citation type="submission" date="2020-10" db="UniProtKB">
        <authorList>
            <consortium name="WormBaseParasite"/>
        </authorList>
    </citation>
    <scope>IDENTIFICATION</scope>
</reference>
<dbReference type="GO" id="GO:0031625">
    <property type="term" value="F:ubiquitin protein ligase binding"/>
    <property type="evidence" value="ECO:0007669"/>
    <property type="project" value="InterPro"/>
</dbReference>
<dbReference type="SUPFAM" id="SSF74788">
    <property type="entry name" value="Cullin repeat-like"/>
    <property type="match status" value="1"/>
</dbReference>
<dbReference type="InterPro" id="IPR016159">
    <property type="entry name" value="Cullin_repeat-like_dom_sf"/>
</dbReference>
<dbReference type="AlphaFoldDB" id="A0A7E4VKS8"/>
<evidence type="ECO:0000256" key="2">
    <source>
        <dbReference type="ARBA" id="ARBA00022499"/>
    </source>
</evidence>
<sequence>MESAAHPNYMELYSYVYNFCTSTSTNEDPSILGNRGRNSTANQGGAEFVGSELYKRLDEFMIAHVKKFRSNVTETHGMELLQKYSDIWKKFQFSANVINGIFSYLNRHWIKRELDEGKREIYEIFSLCVYRWEKELFVFVDEPLTTAMLKNL</sequence>
<dbReference type="WBParaSite" id="Pan_g22154.t1">
    <property type="protein sequence ID" value="Pan_g22154.t1"/>
    <property type="gene ID" value="Pan_g22154"/>
</dbReference>
<evidence type="ECO:0000313" key="7">
    <source>
        <dbReference type="WBParaSite" id="Pan_g22154.t1"/>
    </source>
</evidence>
<dbReference type="GO" id="GO:0006511">
    <property type="term" value="P:ubiquitin-dependent protein catabolic process"/>
    <property type="evidence" value="ECO:0007669"/>
    <property type="project" value="InterPro"/>
</dbReference>
<evidence type="ECO:0000256" key="1">
    <source>
        <dbReference type="ARBA" id="ARBA00006019"/>
    </source>
</evidence>
<proteinExistence type="inferred from homology"/>